<dbReference type="InterPro" id="IPR025540">
    <property type="entry name" value="FlK"/>
</dbReference>
<feature type="domain" description="Fluoroacetyl-CoA-specific thioesterase-like" evidence="1">
    <location>
        <begin position="16"/>
        <end position="121"/>
    </location>
</feature>
<dbReference type="InterPro" id="IPR054485">
    <property type="entry name" value="FlK-like_dom"/>
</dbReference>
<evidence type="ECO:0000313" key="3">
    <source>
        <dbReference type="Proteomes" id="UP001064971"/>
    </source>
</evidence>
<name>A0ABM8AA81_9DEIO</name>
<dbReference type="PANTHER" id="PTHR36934:SF1">
    <property type="entry name" value="THIOESTERASE DOMAIN-CONTAINING PROTEIN"/>
    <property type="match status" value="1"/>
</dbReference>
<dbReference type="Proteomes" id="UP001064971">
    <property type="component" value="Chromosome"/>
</dbReference>
<accession>A0ABM8AA81</accession>
<dbReference type="InterPro" id="IPR029069">
    <property type="entry name" value="HotDog_dom_sf"/>
</dbReference>
<dbReference type="PANTHER" id="PTHR36934">
    <property type="entry name" value="BLR0278 PROTEIN"/>
    <property type="match status" value="1"/>
</dbReference>
<dbReference type="RefSeq" id="WP_264776420.1">
    <property type="nucleotide sequence ID" value="NZ_AP026560.1"/>
</dbReference>
<gene>
    <name evidence="2" type="ORF">DAETH_05560</name>
</gene>
<evidence type="ECO:0000313" key="2">
    <source>
        <dbReference type="EMBL" id="BDP40587.1"/>
    </source>
</evidence>
<protein>
    <submittedName>
        <fullName evidence="2">Thioesterase</fullName>
    </submittedName>
</protein>
<dbReference type="EMBL" id="AP026560">
    <property type="protein sequence ID" value="BDP40587.1"/>
    <property type="molecule type" value="Genomic_DNA"/>
</dbReference>
<dbReference type="Pfam" id="PF22636">
    <property type="entry name" value="FlK"/>
    <property type="match status" value="1"/>
</dbReference>
<dbReference type="SUPFAM" id="SSF54637">
    <property type="entry name" value="Thioesterase/thiol ester dehydrase-isomerase"/>
    <property type="match status" value="1"/>
</dbReference>
<dbReference type="Gene3D" id="3.10.129.10">
    <property type="entry name" value="Hotdog Thioesterase"/>
    <property type="match status" value="1"/>
</dbReference>
<sequence length="140" mass="15519">MRPIPPGFAQTLTVRVTGEMTVQFEQLGPVHPVYATYWMARHFEEAGRLVILPFLEDGEGGLGTAVEVRHTASALPGMTVTVTATCERVEGRRIFCRLRAVSDLGDEIGHGTTTQVVLPQERIDANFEALRERWAERGRG</sequence>
<keyword evidence="3" id="KW-1185">Reference proteome</keyword>
<proteinExistence type="predicted"/>
<organism evidence="2 3">
    <name type="scientific">Deinococcus aetherius</name>
    <dbReference type="NCBI Taxonomy" id="200252"/>
    <lineage>
        <taxon>Bacteria</taxon>
        <taxon>Thermotogati</taxon>
        <taxon>Deinococcota</taxon>
        <taxon>Deinococci</taxon>
        <taxon>Deinococcales</taxon>
        <taxon>Deinococcaceae</taxon>
        <taxon>Deinococcus</taxon>
    </lineage>
</organism>
<dbReference type="PIRSF" id="PIRSF014972">
    <property type="entry name" value="FlK"/>
    <property type="match status" value="1"/>
</dbReference>
<reference evidence="2" key="1">
    <citation type="submission" date="2022-07" db="EMBL/GenBank/DDBJ databases">
        <title>Complete Genome Sequence of the Radioresistant Bacterium Deinococcus aetherius ST0316, Isolated from the Air Dust collected in Lower Stratosphere above Japan.</title>
        <authorList>
            <person name="Satoh K."/>
            <person name="Hagiwara K."/>
            <person name="Katsumata K."/>
            <person name="Kubo A."/>
            <person name="Yokobori S."/>
            <person name="Yamagishi A."/>
            <person name="Oono Y."/>
            <person name="Narumi I."/>
        </authorList>
    </citation>
    <scope>NUCLEOTIDE SEQUENCE</scope>
    <source>
        <strain evidence="2">ST0316</strain>
    </source>
</reference>
<evidence type="ECO:0000259" key="1">
    <source>
        <dbReference type="Pfam" id="PF22636"/>
    </source>
</evidence>